<reference evidence="3 4" key="1">
    <citation type="submission" date="2017-03" db="EMBL/GenBank/DDBJ databases">
        <title>An alternative strategy for trypanosome survival in the mammalian bloodstream revealed through genome and transcriptome analysis of the ubiquitous bovine parasite Trypanosoma (Megatrypanum) theileri.</title>
        <authorList>
            <person name="Kelly S."/>
            <person name="Ivens A."/>
            <person name="Mott A."/>
            <person name="O'Neill E."/>
            <person name="Emms D."/>
            <person name="Macleod O."/>
            <person name="Voorheis P."/>
            <person name="Matthews J."/>
            <person name="Matthews K."/>
            <person name="Carrington M."/>
        </authorList>
    </citation>
    <scope>NUCLEOTIDE SEQUENCE [LARGE SCALE GENOMIC DNA]</scope>
    <source>
        <strain evidence="3">Edinburgh</strain>
    </source>
</reference>
<keyword evidence="3" id="KW-0808">Transferase</keyword>
<organism evidence="3 4">
    <name type="scientific">Trypanosoma theileri</name>
    <dbReference type="NCBI Taxonomy" id="67003"/>
    <lineage>
        <taxon>Eukaryota</taxon>
        <taxon>Discoba</taxon>
        <taxon>Euglenozoa</taxon>
        <taxon>Kinetoplastea</taxon>
        <taxon>Metakinetoplastina</taxon>
        <taxon>Trypanosomatida</taxon>
        <taxon>Trypanosomatidae</taxon>
        <taxon>Trypanosoma</taxon>
    </lineage>
</organism>
<keyword evidence="4" id="KW-1185">Reference proteome</keyword>
<gene>
    <name evidence="3" type="ORF">TM35_000171100</name>
</gene>
<feature type="region of interest" description="Disordered" evidence="1">
    <location>
        <begin position="96"/>
        <end position="115"/>
    </location>
</feature>
<evidence type="ECO:0000259" key="2">
    <source>
        <dbReference type="Pfam" id="PF00551"/>
    </source>
</evidence>
<dbReference type="AlphaFoldDB" id="A0A1X0NUL9"/>
<dbReference type="VEuPathDB" id="TriTrypDB:TM35_000171100"/>
<comment type="caution">
    <text evidence="3">The sequence shown here is derived from an EMBL/GenBank/DDBJ whole genome shotgun (WGS) entry which is preliminary data.</text>
</comment>
<dbReference type="Pfam" id="PF00551">
    <property type="entry name" value="Formyl_trans_N"/>
    <property type="match status" value="1"/>
</dbReference>
<dbReference type="STRING" id="67003.A0A1X0NUL9"/>
<evidence type="ECO:0000313" key="4">
    <source>
        <dbReference type="Proteomes" id="UP000192257"/>
    </source>
</evidence>
<sequence length="630" mass="69989">MQYRILNNSSDVVVRRAILMKRVFILQCFSGYSRHCCSTTKNTGPCKNNSSGIDNSNQKESNVVKVPSIIFFGGDIVSLVALKALHEQLQAILSSSKTATTGTTSSSSSGSSNTVYTGKKQQLVVVCPFLPAAPDAISQRHHRQYPVARYCVEHNIPLVPVDHPTSLTRSGTLQYLLHPWHIAEQHNNGKSSVLEIGEEDQYIAGQPLEAFDVAVVVSFRYFLPNVLLERLPRTINVHPSLLPRYRGASPIFAPLLRNDTEGGVSVIKLPPHQRLMDSGDVLWQKSILIPREMTICEYFPLVTKLGGIGLCECLFGSSSTLNADAELNEEEVTTDIVKDVSSTTMCTWPHCFDAKWNSSWPQNYNVHYKQDPYHAPLLCKDRAMIKWHTMTSEEAYGTWRAFVGGEYYTPTVNAILDKGATPVKEQLLKRLLLRAARKIKKKICHHGQQNELSSQEKNEEEVNVLTSSISINSENDGSGTVEEMMFAVEDHSHLHRHLLISCAFTNAVHPKDIPNAVVRELELIDAGNDNLTSASISTKAMNTDHCCNVKSHVQPGSAYFPLAAEDMCAVKCREGWFVWQAVSLKGSSARLAALLRKGMAMKTGVLYISLFVDDNEEKEEKDGVTTTVKK</sequence>
<dbReference type="GeneID" id="39985969"/>
<dbReference type="Gene3D" id="3.40.50.170">
    <property type="entry name" value="Formyl transferase, N-terminal domain"/>
    <property type="match status" value="1"/>
</dbReference>
<accession>A0A1X0NUL9</accession>
<dbReference type="GO" id="GO:0005739">
    <property type="term" value="C:mitochondrion"/>
    <property type="evidence" value="ECO:0007669"/>
    <property type="project" value="TreeGrafter"/>
</dbReference>
<protein>
    <submittedName>
        <fullName evidence="3">Methionyl-tRNA formyltransferase</fullName>
    </submittedName>
</protein>
<dbReference type="EMBL" id="NBCO01000017">
    <property type="protein sequence ID" value="ORC88238.1"/>
    <property type="molecule type" value="Genomic_DNA"/>
</dbReference>
<evidence type="ECO:0000256" key="1">
    <source>
        <dbReference type="SAM" id="MobiDB-lite"/>
    </source>
</evidence>
<dbReference type="RefSeq" id="XP_028882304.1">
    <property type="nucleotide sequence ID" value="XM_029026189.1"/>
</dbReference>
<dbReference type="SUPFAM" id="SSF53328">
    <property type="entry name" value="Formyltransferase"/>
    <property type="match status" value="1"/>
</dbReference>
<evidence type="ECO:0000313" key="3">
    <source>
        <dbReference type="EMBL" id="ORC88238.1"/>
    </source>
</evidence>
<name>A0A1X0NUL9_9TRYP</name>
<feature type="domain" description="Formyl transferase N-terminal" evidence="2">
    <location>
        <begin position="210"/>
        <end position="298"/>
    </location>
</feature>
<dbReference type="InterPro" id="IPR002376">
    <property type="entry name" value="Formyl_transf_N"/>
</dbReference>
<proteinExistence type="predicted"/>
<dbReference type="GO" id="GO:0004479">
    <property type="term" value="F:methionyl-tRNA formyltransferase activity"/>
    <property type="evidence" value="ECO:0007669"/>
    <property type="project" value="TreeGrafter"/>
</dbReference>
<dbReference type="PANTHER" id="PTHR11138">
    <property type="entry name" value="METHIONYL-TRNA FORMYLTRANSFERASE"/>
    <property type="match status" value="1"/>
</dbReference>
<dbReference type="InterPro" id="IPR036477">
    <property type="entry name" value="Formyl_transf_N_sf"/>
</dbReference>
<dbReference type="OrthoDB" id="10268103at2759"/>
<dbReference type="Proteomes" id="UP000192257">
    <property type="component" value="Unassembled WGS sequence"/>
</dbReference>
<dbReference type="PANTHER" id="PTHR11138:SF5">
    <property type="entry name" value="METHIONYL-TRNA FORMYLTRANSFERASE, MITOCHONDRIAL"/>
    <property type="match status" value="1"/>
</dbReference>